<accession>A0AAD4XI35</accession>
<keyword evidence="1" id="KW-0812">Transmembrane</keyword>
<keyword evidence="1" id="KW-0472">Membrane</keyword>
<organism evidence="2 3">
    <name type="scientific">Papaver atlanticum</name>
    <dbReference type="NCBI Taxonomy" id="357466"/>
    <lineage>
        <taxon>Eukaryota</taxon>
        <taxon>Viridiplantae</taxon>
        <taxon>Streptophyta</taxon>
        <taxon>Embryophyta</taxon>
        <taxon>Tracheophyta</taxon>
        <taxon>Spermatophyta</taxon>
        <taxon>Magnoliopsida</taxon>
        <taxon>Ranunculales</taxon>
        <taxon>Papaveraceae</taxon>
        <taxon>Papaveroideae</taxon>
        <taxon>Papaver</taxon>
    </lineage>
</organism>
<comment type="caution">
    <text evidence="2">The sequence shown here is derived from an EMBL/GenBank/DDBJ whole genome shotgun (WGS) entry which is preliminary data.</text>
</comment>
<dbReference type="AlphaFoldDB" id="A0AAD4XI35"/>
<reference evidence="2" key="1">
    <citation type="submission" date="2022-04" db="EMBL/GenBank/DDBJ databases">
        <title>A functionally conserved STORR gene fusion in Papaver species that diverged 16.8 million years ago.</title>
        <authorList>
            <person name="Catania T."/>
        </authorList>
    </citation>
    <scope>NUCLEOTIDE SEQUENCE</scope>
    <source>
        <strain evidence="2">S-188037</strain>
    </source>
</reference>
<name>A0AAD4XI35_9MAGN</name>
<dbReference type="PANTHER" id="PTHR37206">
    <property type="entry name" value="TRANSMEMBRANE PROTEIN"/>
    <property type="match status" value="1"/>
</dbReference>
<evidence type="ECO:0000313" key="2">
    <source>
        <dbReference type="EMBL" id="KAI3914749.1"/>
    </source>
</evidence>
<proteinExistence type="predicted"/>
<keyword evidence="3" id="KW-1185">Reference proteome</keyword>
<evidence type="ECO:0000313" key="3">
    <source>
        <dbReference type="Proteomes" id="UP001202328"/>
    </source>
</evidence>
<protein>
    <submittedName>
        <fullName evidence="2">Uncharacterized protein</fullName>
    </submittedName>
</protein>
<evidence type="ECO:0000256" key="1">
    <source>
        <dbReference type="SAM" id="Phobius"/>
    </source>
</evidence>
<feature type="transmembrane region" description="Helical" evidence="1">
    <location>
        <begin position="28"/>
        <end position="50"/>
    </location>
</feature>
<dbReference type="PANTHER" id="PTHR37206:SF4">
    <property type="entry name" value="TRANSMEMBRANE PROTEIN"/>
    <property type="match status" value="1"/>
</dbReference>
<dbReference type="EMBL" id="JAJJMB010009231">
    <property type="protein sequence ID" value="KAI3914749.1"/>
    <property type="molecule type" value="Genomic_DNA"/>
</dbReference>
<dbReference type="Proteomes" id="UP001202328">
    <property type="component" value="Unassembled WGS sequence"/>
</dbReference>
<gene>
    <name evidence="2" type="ORF">MKW98_001985</name>
</gene>
<sequence>MKRLDLGFYVLWSKFIRIGSWLRGRRTFGWSLFKTASGGFEAGFLVALLYMSWQRRRRRRAQLEKKDRLIFLVVQADEKLRQLLNQIVQMILSLPNKVPVSRKVADSHCLPD</sequence>
<keyword evidence="1" id="KW-1133">Transmembrane helix</keyword>